<feature type="transmembrane region" description="Helical" evidence="5">
    <location>
        <begin position="241"/>
        <end position="262"/>
    </location>
</feature>
<evidence type="ECO:0000256" key="1">
    <source>
        <dbReference type="ARBA" id="ARBA00004141"/>
    </source>
</evidence>
<proteinExistence type="predicted"/>
<feature type="transmembrane region" description="Helical" evidence="5">
    <location>
        <begin position="337"/>
        <end position="356"/>
    </location>
</feature>
<feature type="transmembrane region" description="Helical" evidence="5">
    <location>
        <begin position="53"/>
        <end position="71"/>
    </location>
</feature>
<dbReference type="CDD" id="cd17489">
    <property type="entry name" value="MFS_YfcJ_like"/>
    <property type="match status" value="1"/>
</dbReference>
<reference evidence="7" key="1">
    <citation type="submission" date="2023-06" db="EMBL/GenBank/DDBJ databases">
        <title>Genomic of Agaribacillus aureum.</title>
        <authorList>
            <person name="Wang G."/>
        </authorList>
    </citation>
    <scope>NUCLEOTIDE SEQUENCE</scope>
    <source>
        <strain evidence="7">BMA12</strain>
    </source>
</reference>
<name>A0ABT8LCY6_9BACT</name>
<protein>
    <submittedName>
        <fullName evidence="7">MFS transporter</fullName>
    </submittedName>
</protein>
<feature type="domain" description="Major facilitator superfamily (MFS) profile" evidence="6">
    <location>
        <begin position="16"/>
        <end position="387"/>
    </location>
</feature>
<evidence type="ECO:0000256" key="4">
    <source>
        <dbReference type="ARBA" id="ARBA00023136"/>
    </source>
</evidence>
<dbReference type="Gene3D" id="1.20.1250.20">
    <property type="entry name" value="MFS general substrate transporter like domains"/>
    <property type="match status" value="2"/>
</dbReference>
<evidence type="ECO:0000256" key="5">
    <source>
        <dbReference type="SAM" id="Phobius"/>
    </source>
</evidence>
<dbReference type="PANTHER" id="PTHR23531:SF1">
    <property type="entry name" value="QUINOLENE RESISTANCE PROTEIN NORA"/>
    <property type="match status" value="1"/>
</dbReference>
<accession>A0ABT8LCY6</accession>
<dbReference type="InterPro" id="IPR011701">
    <property type="entry name" value="MFS"/>
</dbReference>
<dbReference type="InterPro" id="IPR036259">
    <property type="entry name" value="MFS_trans_sf"/>
</dbReference>
<comment type="caution">
    <text evidence="7">The sequence shown here is derived from an EMBL/GenBank/DDBJ whole genome shotgun (WGS) entry which is preliminary data.</text>
</comment>
<evidence type="ECO:0000256" key="3">
    <source>
        <dbReference type="ARBA" id="ARBA00022989"/>
    </source>
</evidence>
<feature type="transmembrane region" description="Helical" evidence="5">
    <location>
        <begin position="169"/>
        <end position="192"/>
    </location>
</feature>
<evidence type="ECO:0000259" key="6">
    <source>
        <dbReference type="PROSITE" id="PS50850"/>
    </source>
</evidence>
<feature type="transmembrane region" description="Helical" evidence="5">
    <location>
        <begin position="297"/>
        <end position="325"/>
    </location>
</feature>
<dbReference type="InterPro" id="IPR052714">
    <property type="entry name" value="MFS_Exporter"/>
</dbReference>
<feature type="transmembrane region" description="Helical" evidence="5">
    <location>
        <begin position="141"/>
        <end position="163"/>
    </location>
</feature>
<evidence type="ECO:0000313" key="7">
    <source>
        <dbReference type="EMBL" id="MDN5214173.1"/>
    </source>
</evidence>
<keyword evidence="8" id="KW-1185">Reference proteome</keyword>
<feature type="transmembrane region" description="Helical" evidence="5">
    <location>
        <begin position="83"/>
        <end position="101"/>
    </location>
</feature>
<keyword evidence="3 5" id="KW-1133">Transmembrane helix</keyword>
<comment type="subcellular location">
    <subcellularLocation>
        <location evidence="1">Membrane</location>
        <topology evidence="1">Multi-pass membrane protein</topology>
    </subcellularLocation>
</comment>
<keyword evidence="4 5" id="KW-0472">Membrane</keyword>
<gene>
    <name evidence="7" type="ORF">QQ020_19000</name>
</gene>
<dbReference type="RefSeq" id="WP_346759508.1">
    <property type="nucleotide sequence ID" value="NZ_JAUJEB010000004.1"/>
</dbReference>
<evidence type="ECO:0000313" key="8">
    <source>
        <dbReference type="Proteomes" id="UP001172083"/>
    </source>
</evidence>
<dbReference type="PROSITE" id="PS50850">
    <property type="entry name" value="MFS"/>
    <property type="match status" value="1"/>
</dbReference>
<feature type="transmembrane region" description="Helical" evidence="5">
    <location>
        <begin position="274"/>
        <end position="291"/>
    </location>
</feature>
<feature type="transmembrane region" description="Helical" evidence="5">
    <location>
        <begin position="362"/>
        <end position="384"/>
    </location>
</feature>
<dbReference type="SUPFAM" id="SSF103473">
    <property type="entry name" value="MFS general substrate transporter"/>
    <property type="match status" value="1"/>
</dbReference>
<dbReference type="Pfam" id="PF07690">
    <property type="entry name" value="MFS_1"/>
    <property type="match status" value="1"/>
</dbReference>
<dbReference type="InterPro" id="IPR020846">
    <property type="entry name" value="MFS_dom"/>
</dbReference>
<dbReference type="PROSITE" id="PS00216">
    <property type="entry name" value="SUGAR_TRANSPORT_1"/>
    <property type="match status" value="1"/>
</dbReference>
<dbReference type="PANTHER" id="PTHR23531">
    <property type="entry name" value="QUINOLENE RESISTANCE PROTEIN NORA"/>
    <property type="match status" value="1"/>
</dbReference>
<dbReference type="EMBL" id="JAUJEB010000004">
    <property type="protein sequence ID" value="MDN5214173.1"/>
    <property type="molecule type" value="Genomic_DNA"/>
</dbReference>
<feature type="transmembrane region" description="Helical" evidence="5">
    <location>
        <begin position="212"/>
        <end position="235"/>
    </location>
</feature>
<dbReference type="Proteomes" id="UP001172083">
    <property type="component" value="Unassembled WGS sequence"/>
</dbReference>
<sequence length="393" mass="43551">MTTTTTTKKTTLWGRDFIIHTLSYLLIFSGFYFLLPTLPFYVVNDLGQDESRVGYIIGIYALSALLIRPVAGYALDAYGRKSVYLWSLLAYVLISGLYIWVDSYVSLLILRILHGLSWGVITNGGITIASDLVPEKRRGEGISYFSLSITLSMALGPLVGLSILEQSNFQMLFIWTFIISLLALAMALMIQYVKIPPAPKKLTWAGVYEKKVVHITLMMLVTAVTYGGLMSFLTLYAEELAISNIPLVFLVFAIGVASLRPFSGQFMDKNGPRVIILWSFTITVFGYILLSQTKTEYLFLLACFITGVGNGLIMPTILTMTANLVGADRRGVANSTIYSATDLGIGLGSILLGYVVKIMGLSNMFLLAGLLLILPLVYFFLVAYRHYNFNRLN</sequence>
<dbReference type="InterPro" id="IPR005829">
    <property type="entry name" value="Sugar_transporter_CS"/>
</dbReference>
<feature type="transmembrane region" description="Helical" evidence="5">
    <location>
        <begin position="21"/>
        <end position="41"/>
    </location>
</feature>
<organism evidence="7 8">
    <name type="scientific">Agaribacillus aureus</name>
    <dbReference type="NCBI Taxonomy" id="3051825"/>
    <lineage>
        <taxon>Bacteria</taxon>
        <taxon>Pseudomonadati</taxon>
        <taxon>Bacteroidota</taxon>
        <taxon>Cytophagia</taxon>
        <taxon>Cytophagales</taxon>
        <taxon>Splendidivirgaceae</taxon>
        <taxon>Agaribacillus</taxon>
    </lineage>
</organism>
<evidence type="ECO:0000256" key="2">
    <source>
        <dbReference type="ARBA" id="ARBA00022692"/>
    </source>
</evidence>
<keyword evidence="2 5" id="KW-0812">Transmembrane</keyword>